<dbReference type="Proteomes" id="UP000722791">
    <property type="component" value="Unassembled WGS sequence"/>
</dbReference>
<evidence type="ECO:0000256" key="1">
    <source>
        <dbReference type="ARBA" id="ARBA00004123"/>
    </source>
</evidence>
<evidence type="ECO:0000256" key="5">
    <source>
        <dbReference type="ARBA" id="ARBA00022552"/>
    </source>
</evidence>
<dbReference type="GO" id="GO:0071028">
    <property type="term" value="P:nuclear mRNA surveillance"/>
    <property type="evidence" value="ECO:0007669"/>
    <property type="project" value="TreeGrafter"/>
</dbReference>
<evidence type="ECO:0000256" key="3">
    <source>
        <dbReference type="ARBA" id="ARBA00006678"/>
    </source>
</evidence>
<sequence length="237" mass="25172">METSTSGSRVDGRGLEEFRTVFIKTRVLSQAKGSAYVEFGTSKVMVGVFGPRQSEVRLGFTDRGRVNCEVRFTSFSANKLAKLGQTQSDSLVAQAMQQALEPSVQLEKFPKAVFDVSAMVLEAGGSDLPVLITAASVALADAGVELYDLVPAVQLSKQAGQLLLDPSLEESGAEEGSLLVSLMPEPNEVTSLTVRGLWADSEMRDGLELALGACGQLKTAMREALLAAVEGEEDPAK</sequence>
<dbReference type="GO" id="GO:0071051">
    <property type="term" value="P:poly(A)-dependent snoRNA 3'-end processing"/>
    <property type="evidence" value="ECO:0007669"/>
    <property type="project" value="TreeGrafter"/>
</dbReference>
<dbReference type="GO" id="GO:0034475">
    <property type="term" value="P:U4 snRNA 3'-end processing"/>
    <property type="evidence" value="ECO:0007669"/>
    <property type="project" value="TreeGrafter"/>
</dbReference>
<proteinExistence type="inferred from homology"/>
<gene>
    <name evidence="10" type="ORF">Vretifemale_18177</name>
    <name evidence="11" type="ORF">Vretimale_17509</name>
</gene>
<dbReference type="SUPFAM" id="SSF54211">
    <property type="entry name" value="Ribosomal protein S5 domain 2-like"/>
    <property type="match status" value="1"/>
</dbReference>
<dbReference type="AlphaFoldDB" id="A0A8J4GV35"/>
<name>A0A8J4GV35_9CHLO</name>
<dbReference type="GO" id="GO:0016075">
    <property type="term" value="P:rRNA catabolic process"/>
    <property type="evidence" value="ECO:0007669"/>
    <property type="project" value="TreeGrafter"/>
</dbReference>
<dbReference type="Pfam" id="PF01138">
    <property type="entry name" value="RNase_PH"/>
    <property type="match status" value="1"/>
</dbReference>
<dbReference type="EMBL" id="BNCP01000057">
    <property type="protein sequence ID" value="GIL90536.1"/>
    <property type="molecule type" value="Genomic_DNA"/>
</dbReference>
<evidence type="ECO:0000256" key="6">
    <source>
        <dbReference type="ARBA" id="ARBA00022835"/>
    </source>
</evidence>
<evidence type="ECO:0000313" key="12">
    <source>
        <dbReference type="Proteomes" id="UP000722791"/>
    </source>
</evidence>
<dbReference type="SUPFAM" id="SSF55666">
    <property type="entry name" value="Ribonuclease PH domain 2-like"/>
    <property type="match status" value="1"/>
</dbReference>
<keyword evidence="4" id="KW-0963">Cytoplasm</keyword>
<dbReference type="OrthoDB" id="27298at2759"/>
<keyword evidence="5" id="KW-0698">rRNA processing</keyword>
<comment type="caution">
    <text evidence="11">The sequence shown here is derived from an EMBL/GenBank/DDBJ whole genome shotgun (WGS) entry which is preliminary data.</text>
</comment>
<keyword evidence="8" id="KW-0539">Nucleus</keyword>
<keyword evidence="7" id="KW-0694">RNA-binding</keyword>
<evidence type="ECO:0000256" key="2">
    <source>
        <dbReference type="ARBA" id="ARBA00004496"/>
    </source>
</evidence>
<evidence type="ECO:0000313" key="10">
    <source>
        <dbReference type="EMBL" id="GIL90536.1"/>
    </source>
</evidence>
<keyword evidence="13" id="KW-1185">Reference proteome</keyword>
<evidence type="ECO:0000313" key="11">
    <source>
        <dbReference type="EMBL" id="GIM14621.1"/>
    </source>
</evidence>
<dbReference type="InterPro" id="IPR001247">
    <property type="entry name" value="ExoRNase_PH_dom1"/>
</dbReference>
<accession>A0A8J4GV35</accession>
<dbReference type="GO" id="GO:0005730">
    <property type="term" value="C:nucleolus"/>
    <property type="evidence" value="ECO:0007669"/>
    <property type="project" value="TreeGrafter"/>
</dbReference>
<dbReference type="InterPro" id="IPR050080">
    <property type="entry name" value="RNase_PH"/>
</dbReference>
<evidence type="ECO:0000313" key="13">
    <source>
        <dbReference type="Proteomes" id="UP000747110"/>
    </source>
</evidence>
<dbReference type="GO" id="GO:0003723">
    <property type="term" value="F:RNA binding"/>
    <property type="evidence" value="ECO:0007669"/>
    <property type="project" value="UniProtKB-KW"/>
</dbReference>
<dbReference type="GO" id="GO:0000177">
    <property type="term" value="C:cytoplasmic exosome (RNase complex)"/>
    <property type="evidence" value="ECO:0007669"/>
    <property type="project" value="TreeGrafter"/>
</dbReference>
<evidence type="ECO:0000259" key="9">
    <source>
        <dbReference type="Pfam" id="PF01138"/>
    </source>
</evidence>
<dbReference type="InterPro" id="IPR020568">
    <property type="entry name" value="Ribosomal_Su5_D2-typ_SF"/>
</dbReference>
<dbReference type="GO" id="GO:0000176">
    <property type="term" value="C:nuclear exosome (RNase complex)"/>
    <property type="evidence" value="ECO:0007669"/>
    <property type="project" value="TreeGrafter"/>
</dbReference>
<feature type="domain" description="Exoribonuclease phosphorolytic" evidence="9">
    <location>
        <begin position="17"/>
        <end position="145"/>
    </location>
</feature>
<evidence type="ECO:0000256" key="7">
    <source>
        <dbReference type="ARBA" id="ARBA00022884"/>
    </source>
</evidence>
<dbReference type="CDD" id="cd11371">
    <property type="entry name" value="RNase_PH_MTR3"/>
    <property type="match status" value="1"/>
</dbReference>
<dbReference type="PANTHER" id="PTHR11953">
    <property type="entry name" value="EXOSOME COMPLEX COMPONENT"/>
    <property type="match status" value="1"/>
</dbReference>
<reference evidence="11" key="1">
    <citation type="journal article" date="2021" name="Proc. Natl. Acad. Sci. U.S.A.">
        <title>Three genomes in the algal genus Volvox reveal the fate of a haploid sex-determining region after a transition to homothallism.</title>
        <authorList>
            <person name="Yamamoto K."/>
            <person name="Hamaji T."/>
            <person name="Kawai-Toyooka H."/>
            <person name="Matsuzaki R."/>
            <person name="Takahashi F."/>
            <person name="Nishimura Y."/>
            <person name="Kawachi M."/>
            <person name="Noguchi H."/>
            <person name="Minakuchi Y."/>
            <person name="Umen J.G."/>
            <person name="Toyoda A."/>
            <person name="Nozaki H."/>
        </authorList>
    </citation>
    <scope>NUCLEOTIDE SEQUENCE</scope>
    <source>
        <strain evidence="11">NIES-3785</strain>
        <strain evidence="10">NIES-3786</strain>
    </source>
</reference>
<evidence type="ECO:0000256" key="8">
    <source>
        <dbReference type="ARBA" id="ARBA00023242"/>
    </source>
</evidence>
<dbReference type="Proteomes" id="UP000747110">
    <property type="component" value="Unassembled WGS sequence"/>
</dbReference>
<dbReference type="PANTHER" id="PTHR11953:SF2">
    <property type="entry name" value="EXOSOME COMPLEX COMPONENT MTR3"/>
    <property type="match status" value="1"/>
</dbReference>
<dbReference type="EMBL" id="BNCQ01000058">
    <property type="protein sequence ID" value="GIM14621.1"/>
    <property type="molecule type" value="Genomic_DNA"/>
</dbReference>
<dbReference type="InterPro" id="IPR036345">
    <property type="entry name" value="ExoRNase_PH_dom2_sf"/>
</dbReference>
<organism evidence="11 12">
    <name type="scientific">Volvox reticuliferus</name>
    <dbReference type="NCBI Taxonomy" id="1737510"/>
    <lineage>
        <taxon>Eukaryota</taxon>
        <taxon>Viridiplantae</taxon>
        <taxon>Chlorophyta</taxon>
        <taxon>core chlorophytes</taxon>
        <taxon>Chlorophyceae</taxon>
        <taxon>CS clade</taxon>
        <taxon>Chlamydomonadales</taxon>
        <taxon>Volvocaceae</taxon>
        <taxon>Volvox</taxon>
    </lineage>
</organism>
<comment type="subcellular location">
    <subcellularLocation>
        <location evidence="2">Cytoplasm</location>
    </subcellularLocation>
    <subcellularLocation>
        <location evidence="1">Nucleus</location>
    </subcellularLocation>
</comment>
<dbReference type="Gene3D" id="3.30.230.70">
    <property type="entry name" value="GHMP Kinase, N-terminal domain"/>
    <property type="match status" value="1"/>
</dbReference>
<protein>
    <recommendedName>
        <fullName evidence="9">Exoribonuclease phosphorolytic domain-containing protein</fullName>
    </recommendedName>
</protein>
<comment type="similarity">
    <text evidence="3">Belongs to the RNase PH family.</text>
</comment>
<dbReference type="InterPro" id="IPR027408">
    <property type="entry name" value="PNPase/RNase_PH_dom_sf"/>
</dbReference>
<keyword evidence="6" id="KW-0271">Exosome</keyword>
<evidence type="ECO:0000256" key="4">
    <source>
        <dbReference type="ARBA" id="ARBA00022490"/>
    </source>
</evidence>
<dbReference type="GO" id="GO:0006364">
    <property type="term" value="P:rRNA processing"/>
    <property type="evidence" value="ECO:0007669"/>
    <property type="project" value="UniProtKB-KW"/>
</dbReference>